<dbReference type="AlphaFoldDB" id="A0A917DHX9"/>
<keyword evidence="2" id="KW-1185">Reference proteome</keyword>
<name>A0A917DHX9_9MICO</name>
<gene>
    <name evidence="1" type="ORF">GCM10010915_16750</name>
</gene>
<dbReference type="RefSeq" id="WP_188711811.1">
    <property type="nucleotide sequence ID" value="NZ_BMHO01000001.1"/>
</dbReference>
<accession>A0A917DHX9</accession>
<evidence type="ECO:0000313" key="1">
    <source>
        <dbReference type="EMBL" id="GGD36745.1"/>
    </source>
</evidence>
<comment type="caution">
    <text evidence="1">The sequence shown here is derived from an EMBL/GenBank/DDBJ whole genome shotgun (WGS) entry which is preliminary data.</text>
</comment>
<organism evidence="1 2">
    <name type="scientific">Microbacterium faecale</name>
    <dbReference type="NCBI Taxonomy" id="1804630"/>
    <lineage>
        <taxon>Bacteria</taxon>
        <taxon>Bacillati</taxon>
        <taxon>Actinomycetota</taxon>
        <taxon>Actinomycetes</taxon>
        <taxon>Micrococcales</taxon>
        <taxon>Microbacteriaceae</taxon>
        <taxon>Microbacterium</taxon>
    </lineage>
</organism>
<reference evidence="1" key="2">
    <citation type="submission" date="2020-09" db="EMBL/GenBank/DDBJ databases">
        <authorList>
            <person name="Sun Q."/>
            <person name="Zhou Y."/>
        </authorList>
    </citation>
    <scope>NUCLEOTIDE SEQUENCE</scope>
    <source>
        <strain evidence="1">CGMCC 1.15152</strain>
    </source>
</reference>
<proteinExistence type="predicted"/>
<protein>
    <submittedName>
        <fullName evidence="1">Uncharacterized protein</fullName>
    </submittedName>
</protein>
<dbReference type="EMBL" id="BMHO01000001">
    <property type="protein sequence ID" value="GGD36745.1"/>
    <property type="molecule type" value="Genomic_DNA"/>
</dbReference>
<dbReference type="Proteomes" id="UP000633205">
    <property type="component" value="Unassembled WGS sequence"/>
</dbReference>
<sequence>MEAHVTRPARASPWLVHRSAPHPVIRNASAEPLSYARALIRVGDDVITERWGTVLPGDEGEICLCGLDPADVCVTVSWRPAGTDEELLWQFVL</sequence>
<evidence type="ECO:0000313" key="2">
    <source>
        <dbReference type="Proteomes" id="UP000633205"/>
    </source>
</evidence>
<reference evidence="1" key="1">
    <citation type="journal article" date="2014" name="Int. J. Syst. Evol. Microbiol.">
        <title>Complete genome sequence of Corynebacterium casei LMG S-19264T (=DSM 44701T), isolated from a smear-ripened cheese.</title>
        <authorList>
            <consortium name="US DOE Joint Genome Institute (JGI-PGF)"/>
            <person name="Walter F."/>
            <person name="Albersmeier A."/>
            <person name="Kalinowski J."/>
            <person name="Ruckert C."/>
        </authorList>
    </citation>
    <scope>NUCLEOTIDE SEQUENCE</scope>
    <source>
        <strain evidence="1">CGMCC 1.15152</strain>
    </source>
</reference>